<evidence type="ECO:0000259" key="7">
    <source>
        <dbReference type="PROSITE" id="PS50109"/>
    </source>
</evidence>
<dbReference type="InterPro" id="IPR004358">
    <property type="entry name" value="Sig_transdc_His_kin-like_C"/>
</dbReference>
<organism evidence="9 10">
    <name type="scientific">SAR324 cluster bacterium</name>
    <dbReference type="NCBI Taxonomy" id="2024889"/>
    <lineage>
        <taxon>Bacteria</taxon>
        <taxon>Deltaproteobacteria</taxon>
        <taxon>SAR324 cluster</taxon>
    </lineage>
</organism>
<dbReference type="InterPro" id="IPR018490">
    <property type="entry name" value="cNMP-bd_dom_sf"/>
</dbReference>
<dbReference type="Pfam" id="PF02518">
    <property type="entry name" value="HATPase_c"/>
    <property type="match status" value="1"/>
</dbReference>
<evidence type="ECO:0000256" key="5">
    <source>
        <dbReference type="SAM" id="Coils"/>
    </source>
</evidence>
<dbReference type="CDD" id="cd00038">
    <property type="entry name" value="CAP_ED"/>
    <property type="match status" value="1"/>
</dbReference>
<feature type="domain" description="Histidine kinase" evidence="7">
    <location>
        <begin position="220"/>
        <end position="443"/>
    </location>
</feature>
<dbReference type="SMART" id="SM00388">
    <property type="entry name" value="HisKA"/>
    <property type="match status" value="1"/>
</dbReference>
<evidence type="ECO:0000313" key="9">
    <source>
        <dbReference type="EMBL" id="PCI28099.1"/>
    </source>
</evidence>
<dbReference type="PRINTS" id="PR00344">
    <property type="entry name" value="BCTRLSENSOR"/>
</dbReference>
<name>A0A2A4T493_9DELT</name>
<accession>A0A2A4T493</accession>
<feature type="domain" description="Cyclic nucleotide-binding" evidence="6">
    <location>
        <begin position="20"/>
        <end position="118"/>
    </location>
</feature>
<dbReference type="PROSITE" id="PS50109">
    <property type="entry name" value="HIS_KIN"/>
    <property type="match status" value="1"/>
</dbReference>
<protein>
    <recommendedName>
        <fullName evidence="2">histidine kinase</fullName>
        <ecNumber evidence="2">2.7.13.3</ecNumber>
    </recommendedName>
</protein>
<dbReference type="Proteomes" id="UP000218113">
    <property type="component" value="Unassembled WGS sequence"/>
</dbReference>
<proteinExistence type="predicted"/>
<dbReference type="PROSITE" id="PS50042">
    <property type="entry name" value="CNMP_BINDING_3"/>
    <property type="match status" value="1"/>
</dbReference>
<comment type="catalytic activity">
    <reaction evidence="1">
        <text>ATP + protein L-histidine = ADP + protein N-phospho-L-histidine.</text>
        <dbReference type="EC" id="2.7.13.3"/>
    </reaction>
</comment>
<dbReference type="EMBL" id="NVSR01000041">
    <property type="protein sequence ID" value="PCI28099.1"/>
    <property type="molecule type" value="Genomic_DNA"/>
</dbReference>
<dbReference type="CDD" id="cd00156">
    <property type="entry name" value="REC"/>
    <property type="match status" value="1"/>
</dbReference>
<dbReference type="SMART" id="SM00387">
    <property type="entry name" value="HATPase_c"/>
    <property type="match status" value="1"/>
</dbReference>
<dbReference type="SUPFAM" id="SSF51206">
    <property type="entry name" value="cAMP-binding domain-like"/>
    <property type="match status" value="1"/>
</dbReference>
<dbReference type="SUPFAM" id="SSF55874">
    <property type="entry name" value="ATPase domain of HSP90 chaperone/DNA topoisomerase II/histidine kinase"/>
    <property type="match status" value="1"/>
</dbReference>
<dbReference type="InterPro" id="IPR036097">
    <property type="entry name" value="HisK_dim/P_sf"/>
</dbReference>
<keyword evidence="5" id="KW-0175">Coiled coil</keyword>
<dbReference type="InterPro" id="IPR000595">
    <property type="entry name" value="cNMP-bd_dom"/>
</dbReference>
<dbReference type="InterPro" id="IPR003594">
    <property type="entry name" value="HATPase_dom"/>
</dbReference>
<dbReference type="Pfam" id="PF00027">
    <property type="entry name" value="cNMP_binding"/>
    <property type="match status" value="1"/>
</dbReference>
<comment type="caution">
    <text evidence="9">The sequence shown here is derived from an EMBL/GenBank/DDBJ whole genome shotgun (WGS) entry which is preliminary data.</text>
</comment>
<dbReference type="PANTHER" id="PTHR43065:SF42">
    <property type="entry name" value="TWO-COMPONENT SENSOR PPRA"/>
    <property type="match status" value="1"/>
</dbReference>
<dbReference type="Pfam" id="PF00512">
    <property type="entry name" value="HisKA"/>
    <property type="match status" value="1"/>
</dbReference>
<dbReference type="CDD" id="cd00082">
    <property type="entry name" value="HisKA"/>
    <property type="match status" value="1"/>
</dbReference>
<evidence type="ECO:0000256" key="4">
    <source>
        <dbReference type="PROSITE-ProRule" id="PRU00169"/>
    </source>
</evidence>
<dbReference type="InterPro" id="IPR011006">
    <property type="entry name" value="CheY-like_superfamily"/>
</dbReference>
<evidence type="ECO:0000256" key="2">
    <source>
        <dbReference type="ARBA" id="ARBA00012438"/>
    </source>
</evidence>
<evidence type="ECO:0000256" key="1">
    <source>
        <dbReference type="ARBA" id="ARBA00000085"/>
    </source>
</evidence>
<dbReference type="Gene3D" id="1.10.287.130">
    <property type="match status" value="1"/>
</dbReference>
<dbReference type="SUPFAM" id="SSF52172">
    <property type="entry name" value="CheY-like"/>
    <property type="match status" value="1"/>
</dbReference>
<dbReference type="InterPro" id="IPR014710">
    <property type="entry name" value="RmlC-like_jellyroll"/>
</dbReference>
<feature type="modified residue" description="4-aspartylphosphate" evidence="4">
    <location>
        <position position="513"/>
    </location>
</feature>
<dbReference type="PANTHER" id="PTHR43065">
    <property type="entry name" value="SENSOR HISTIDINE KINASE"/>
    <property type="match status" value="1"/>
</dbReference>
<dbReference type="InterPro" id="IPR001789">
    <property type="entry name" value="Sig_transdc_resp-reg_receiver"/>
</dbReference>
<reference evidence="10" key="1">
    <citation type="submission" date="2017-08" db="EMBL/GenBank/DDBJ databases">
        <title>A dynamic microbial community with high functional redundancy inhabits the cold, oxic subseafloor aquifer.</title>
        <authorList>
            <person name="Tully B.J."/>
            <person name="Wheat C.G."/>
            <person name="Glazer B.T."/>
            <person name="Huber J.A."/>
        </authorList>
    </citation>
    <scope>NUCLEOTIDE SEQUENCE [LARGE SCALE GENOMIC DNA]</scope>
</reference>
<feature type="coiled-coil region" evidence="5">
    <location>
        <begin position="163"/>
        <end position="211"/>
    </location>
</feature>
<dbReference type="Gene3D" id="3.40.50.2300">
    <property type="match status" value="1"/>
</dbReference>
<gene>
    <name evidence="9" type="ORF">COB67_07130</name>
</gene>
<evidence type="ECO:0000256" key="3">
    <source>
        <dbReference type="ARBA" id="ARBA00022553"/>
    </source>
</evidence>
<dbReference type="Pfam" id="PF00072">
    <property type="entry name" value="Response_reg"/>
    <property type="match status" value="1"/>
</dbReference>
<dbReference type="SMART" id="SM00100">
    <property type="entry name" value="cNMP"/>
    <property type="match status" value="1"/>
</dbReference>
<dbReference type="Gene3D" id="2.60.120.10">
    <property type="entry name" value="Jelly Rolls"/>
    <property type="match status" value="1"/>
</dbReference>
<dbReference type="PROSITE" id="PS50110">
    <property type="entry name" value="RESPONSE_REGULATORY"/>
    <property type="match status" value="1"/>
</dbReference>
<keyword evidence="3 4" id="KW-0597">Phosphoprotein</keyword>
<dbReference type="EC" id="2.7.13.3" evidence="2"/>
<evidence type="ECO:0000259" key="8">
    <source>
        <dbReference type="PROSITE" id="PS50110"/>
    </source>
</evidence>
<dbReference type="InterPro" id="IPR005467">
    <property type="entry name" value="His_kinase_dom"/>
</dbReference>
<dbReference type="SMART" id="SM00448">
    <property type="entry name" value="REC"/>
    <property type="match status" value="1"/>
</dbReference>
<dbReference type="InterPro" id="IPR036890">
    <property type="entry name" value="HATPase_C_sf"/>
</dbReference>
<dbReference type="SUPFAM" id="SSF47384">
    <property type="entry name" value="Homodimeric domain of signal transducing histidine kinase"/>
    <property type="match status" value="1"/>
</dbReference>
<dbReference type="AlphaFoldDB" id="A0A2A4T493"/>
<sequence length="592" mass="66438">MLKKGTQHKEDYIHLKSSRLFRHLPLEYIEEMKQLSDFKRFLAGTKLLQEGQRNDRVFFLLKGKVGIYSQSELIMHLQKNGDIFGEMSVISNQPCSATVIAETDVELFSLHVQELNQIGGFSENKLLHIFYQIFSSALTEKLAYTTKKAERFEKTNRLLGSTRDQLQKANDGLEKRVEQRTVELIQANKKLQEEIVERKRMEADLRQSQKMQSLGTLAGGIAHDFNNVLYAMLGYAELAQQDVSEKTTSFEFLQEVLVAGKRAKDLIAQILTFSRQNEQELVSCDVTSLLKEALQLIRVTLPSSIEIKMEGGIKQALIYADPVQIHQVIMNLCANSCYAMKKQGGQLLISLDNQLVDESFAQSLQIRSGNYIKLGLSDTGVGIAPDIMEQIFDPYFTTKPLGEGTGMGLAVVHGVIKKHQGAILVKNNPLAGVSFEIYLPVIQAAVSEFQQVNSSKPQGQESILVVDDEPAISKMTEILLTRLGYFVESTVSSREALDKIEKDPYAYDLVLTDQTMPYLTGDQLAEKILTLRPELPIILVTGYGQDISVQRAKKIGFYDLLIKPVMDNELAQVIRSALDQVNEEKNGNNFSD</sequence>
<evidence type="ECO:0000313" key="10">
    <source>
        <dbReference type="Proteomes" id="UP000218113"/>
    </source>
</evidence>
<evidence type="ECO:0000259" key="6">
    <source>
        <dbReference type="PROSITE" id="PS50042"/>
    </source>
</evidence>
<dbReference type="InterPro" id="IPR003661">
    <property type="entry name" value="HisK_dim/P_dom"/>
</dbReference>
<dbReference type="Gene3D" id="3.30.565.10">
    <property type="entry name" value="Histidine kinase-like ATPase, C-terminal domain"/>
    <property type="match status" value="1"/>
</dbReference>
<feature type="domain" description="Response regulatory" evidence="8">
    <location>
        <begin position="462"/>
        <end position="578"/>
    </location>
</feature>
<dbReference type="GO" id="GO:0000155">
    <property type="term" value="F:phosphorelay sensor kinase activity"/>
    <property type="evidence" value="ECO:0007669"/>
    <property type="project" value="InterPro"/>
</dbReference>